<dbReference type="EMBL" id="SLWS01000002">
    <property type="protein sequence ID" value="TCO62891.1"/>
    <property type="molecule type" value="Genomic_DNA"/>
</dbReference>
<reference evidence="2 3" key="1">
    <citation type="submission" date="2019-03" db="EMBL/GenBank/DDBJ databases">
        <title>Genomic Encyclopedia of Type Strains, Phase IV (KMG-IV): sequencing the most valuable type-strain genomes for metagenomic binning, comparative biology and taxonomic classification.</title>
        <authorList>
            <person name="Goeker M."/>
        </authorList>
    </citation>
    <scope>NUCLEOTIDE SEQUENCE [LARGE SCALE GENOMIC DNA]</scope>
    <source>
        <strain evidence="2 3">DSM 45934</strain>
    </source>
</reference>
<proteinExistence type="predicted"/>
<protein>
    <submittedName>
        <fullName evidence="2">Uncharacterized protein</fullName>
    </submittedName>
</protein>
<dbReference type="AlphaFoldDB" id="A0A4R2JRK8"/>
<accession>A0A4R2JRK8</accession>
<sequence length="66" mass="6988">MRFGAAGDNAQRKRQTGAVDQQFGDRTGFRGQLLVAEPGGQQRAGFRFGEDVHGHGTSTLGCDHAG</sequence>
<comment type="caution">
    <text evidence="2">The sequence shown here is derived from an EMBL/GenBank/DDBJ whole genome shotgun (WGS) entry which is preliminary data.</text>
</comment>
<gene>
    <name evidence="2" type="ORF">EV192_1021031</name>
</gene>
<name>A0A4R2JRK8_9PSEU</name>
<evidence type="ECO:0000256" key="1">
    <source>
        <dbReference type="SAM" id="MobiDB-lite"/>
    </source>
</evidence>
<feature type="region of interest" description="Disordered" evidence="1">
    <location>
        <begin position="1"/>
        <end position="25"/>
    </location>
</feature>
<keyword evidence="3" id="KW-1185">Reference proteome</keyword>
<evidence type="ECO:0000313" key="2">
    <source>
        <dbReference type="EMBL" id="TCO62891.1"/>
    </source>
</evidence>
<organism evidence="2 3">
    <name type="scientific">Actinocrispum wychmicini</name>
    <dbReference type="NCBI Taxonomy" id="1213861"/>
    <lineage>
        <taxon>Bacteria</taxon>
        <taxon>Bacillati</taxon>
        <taxon>Actinomycetota</taxon>
        <taxon>Actinomycetes</taxon>
        <taxon>Pseudonocardiales</taxon>
        <taxon>Pseudonocardiaceae</taxon>
        <taxon>Actinocrispum</taxon>
    </lineage>
</organism>
<evidence type="ECO:0000313" key="3">
    <source>
        <dbReference type="Proteomes" id="UP000295680"/>
    </source>
</evidence>
<dbReference type="Proteomes" id="UP000295680">
    <property type="component" value="Unassembled WGS sequence"/>
</dbReference>